<keyword evidence="3" id="KW-1185">Reference proteome</keyword>
<organism evidence="2 3">
    <name type="scientific">Hominisplanchenecus faecis</name>
    <dbReference type="NCBI Taxonomy" id="2885351"/>
    <lineage>
        <taxon>Bacteria</taxon>
        <taxon>Bacillati</taxon>
        <taxon>Bacillota</taxon>
        <taxon>Clostridia</taxon>
        <taxon>Lachnospirales</taxon>
        <taxon>Lachnospiraceae</taxon>
        <taxon>Hominisplanchenecus</taxon>
    </lineage>
</organism>
<proteinExistence type="predicted"/>
<gene>
    <name evidence="2" type="ORF">LKD42_10640</name>
</gene>
<feature type="region of interest" description="Disordered" evidence="1">
    <location>
        <begin position="119"/>
        <end position="150"/>
    </location>
</feature>
<reference evidence="2 3" key="1">
    <citation type="submission" date="2021-10" db="EMBL/GenBank/DDBJ databases">
        <title>Anaerobic single-cell dispensing facilitates the cultivation of human gut bacteria.</title>
        <authorList>
            <person name="Afrizal A."/>
        </authorList>
    </citation>
    <scope>NUCLEOTIDE SEQUENCE [LARGE SCALE GENOMIC DNA]</scope>
    <source>
        <strain evidence="2 3">CLA-AA-H246</strain>
    </source>
</reference>
<name>A0ABS8EZY6_9FIRM</name>
<evidence type="ECO:0000313" key="3">
    <source>
        <dbReference type="Proteomes" id="UP001299235"/>
    </source>
</evidence>
<dbReference type="RefSeq" id="WP_147631505.1">
    <property type="nucleotide sequence ID" value="NZ_JAJEQE010000039.1"/>
</dbReference>
<dbReference type="Proteomes" id="UP001299235">
    <property type="component" value="Unassembled WGS sequence"/>
</dbReference>
<evidence type="ECO:0000256" key="1">
    <source>
        <dbReference type="SAM" id="MobiDB-lite"/>
    </source>
</evidence>
<comment type="caution">
    <text evidence="2">The sequence shown here is derived from an EMBL/GenBank/DDBJ whole genome shotgun (WGS) entry which is preliminary data.</text>
</comment>
<accession>A0ABS8EZY6</accession>
<evidence type="ECO:0000313" key="2">
    <source>
        <dbReference type="EMBL" id="MCC2149704.1"/>
    </source>
</evidence>
<sequence length="150" mass="17259">MAGDRMMEEQQEESYPLTPIDKIANGNSLLILKALLPYLPSQKQAGAAFLVKWMEIQNIRNYYHTHPAADLTAMALPSHSVTDLFQSIAPFCRRGQREMMEQFQSMMEMMKLLETMQDFSGGENNDEQSESGFRKSTEWITEPEQNLMDE</sequence>
<dbReference type="EMBL" id="JAJEQE010000039">
    <property type="protein sequence ID" value="MCC2149704.1"/>
    <property type="molecule type" value="Genomic_DNA"/>
</dbReference>
<protein>
    <submittedName>
        <fullName evidence="2">Uncharacterized protein</fullName>
    </submittedName>
</protein>